<protein>
    <submittedName>
        <fullName evidence="1">Uncharacterized protein</fullName>
    </submittedName>
</protein>
<evidence type="ECO:0000313" key="2">
    <source>
        <dbReference type="Proteomes" id="UP000507470"/>
    </source>
</evidence>
<dbReference type="Proteomes" id="UP000507470">
    <property type="component" value="Unassembled WGS sequence"/>
</dbReference>
<evidence type="ECO:0000313" key="1">
    <source>
        <dbReference type="EMBL" id="CAC5398489.1"/>
    </source>
</evidence>
<name>A0A6J8CSU9_MYTCO</name>
<dbReference type="OrthoDB" id="6168025at2759"/>
<organism evidence="1 2">
    <name type="scientific">Mytilus coruscus</name>
    <name type="common">Sea mussel</name>
    <dbReference type="NCBI Taxonomy" id="42192"/>
    <lineage>
        <taxon>Eukaryota</taxon>
        <taxon>Metazoa</taxon>
        <taxon>Spiralia</taxon>
        <taxon>Lophotrochozoa</taxon>
        <taxon>Mollusca</taxon>
        <taxon>Bivalvia</taxon>
        <taxon>Autobranchia</taxon>
        <taxon>Pteriomorphia</taxon>
        <taxon>Mytilida</taxon>
        <taxon>Mytiloidea</taxon>
        <taxon>Mytilidae</taxon>
        <taxon>Mytilinae</taxon>
        <taxon>Mytilus</taxon>
    </lineage>
</organism>
<keyword evidence="2" id="KW-1185">Reference proteome</keyword>
<dbReference type="AlphaFoldDB" id="A0A6J8CSU9"/>
<dbReference type="EMBL" id="CACVKT020005904">
    <property type="protein sequence ID" value="CAC5398489.1"/>
    <property type="molecule type" value="Genomic_DNA"/>
</dbReference>
<gene>
    <name evidence="1" type="ORF">MCOR_32857</name>
</gene>
<proteinExistence type="predicted"/>
<sequence>MSDSGIICREDLYNIWEQKDFRAILPYKEFIFNILIHLDILAEQRRYDTAGSRLPVDNFFVPCMVTERNNTSFMDKECTPERAICLAFVFKGTVIPPALPNRLISACLSMWTLKQYEGRKLLFSGFIVVSFDKAHDIVICVEGNQILLYIVHKTSAGLIVPDIATGVKECLVLTMERISDFYQSTINVKRSPQLPFHLDYSCAKLKCFISEEEGLQTNEWVCDKHKLTHRAENWLVWNQDKKKEHCDQNCPGKIYVAVRLMFTKIRFY</sequence>
<reference evidence="1 2" key="1">
    <citation type="submission" date="2020-06" db="EMBL/GenBank/DDBJ databases">
        <authorList>
            <person name="Li R."/>
            <person name="Bekaert M."/>
        </authorList>
    </citation>
    <scope>NUCLEOTIDE SEQUENCE [LARGE SCALE GENOMIC DNA]</scope>
    <source>
        <strain evidence="2">wild</strain>
    </source>
</reference>
<accession>A0A6J8CSU9</accession>